<dbReference type="Proteomes" id="UP000321787">
    <property type="component" value="Unassembled WGS sequence"/>
</dbReference>
<sequence length="70" mass="8151">MLSLALEHAENRTNKSAIFFMGFSFINWEGKVGGIIRKLLIESKWKTHICFLFVFLFILTKVVEGFFFST</sequence>
<organism evidence="2 3">
    <name type="scientific">Aliivibrio fischeri</name>
    <name type="common">Vibrio fischeri</name>
    <dbReference type="NCBI Taxonomy" id="668"/>
    <lineage>
        <taxon>Bacteria</taxon>
        <taxon>Pseudomonadati</taxon>
        <taxon>Pseudomonadota</taxon>
        <taxon>Gammaproteobacteria</taxon>
        <taxon>Vibrionales</taxon>
        <taxon>Vibrionaceae</taxon>
        <taxon>Aliivibrio</taxon>
    </lineage>
</organism>
<evidence type="ECO:0000256" key="1">
    <source>
        <dbReference type="SAM" id="Phobius"/>
    </source>
</evidence>
<keyword evidence="1" id="KW-0472">Membrane</keyword>
<evidence type="ECO:0000313" key="3">
    <source>
        <dbReference type="Proteomes" id="UP000321787"/>
    </source>
</evidence>
<keyword evidence="1" id="KW-0812">Transmembrane</keyword>
<feature type="transmembrane region" description="Helical" evidence="1">
    <location>
        <begin position="16"/>
        <end position="36"/>
    </location>
</feature>
<dbReference type="AlphaFoldDB" id="A0A510UHR2"/>
<accession>A0A510UHR2</accession>
<evidence type="ECO:0000313" key="2">
    <source>
        <dbReference type="EMBL" id="GEK12515.1"/>
    </source>
</evidence>
<reference evidence="2 3" key="1">
    <citation type="submission" date="2019-07" db="EMBL/GenBank/DDBJ databases">
        <title>Whole genome shotgun sequence of Aliivibrio fischeri NBRC 101058.</title>
        <authorList>
            <person name="Hosoyama A."/>
            <person name="Uohara A."/>
            <person name="Ohji S."/>
            <person name="Ichikawa N."/>
        </authorList>
    </citation>
    <scope>NUCLEOTIDE SEQUENCE [LARGE SCALE GENOMIC DNA]</scope>
    <source>
        <strain evidence="2 3">NBRC 101058</strain>
    </source>
</reference>
<name>A0A510UHR2_ALIFS</name>
<dbReference type="EMBL" id="BJTZ01000002">
    <property type="protein sequence ID" value="GEK12515.1"/>
    <property type="molecule type" value="Genomic_DNA"/>
</dbReference>
<protein>
    <submittedName>
        <fullName evidence="2">Uncharacterized protein</fullName>
    </submittedName>
</protein>
<gene>
    <name evidence="2" type="ORF">AFI02nite_05510</name>
</gene>
<comment type="caution">
    <text evidence="2">The sequence shown here is derived from an EMBL/GenBank/DDBJ whole genome shotgun (WGS) entry which is preliminary data.</text>
</comment>
<proteinExistence type="predicted"/>
<feature type="transmembrane region" description="Helical" evidence="1">
    <location>
        <begin position="48"/>
        <end position="68"/>
    </location>
</feature>
<keyword evidence="1" id="KW-1133">Transmembrane helix</keyword>